<accession>A0A561U4Y5</accession>
<protein>
    <submittedName>
        <fullName evidence="1">Uncharacterized protein</fullName>
    </submittedName>
</protein>
<keyword evidence="2" id="KW-1185">Reference proteome</keyword>
<reference evidence="1 2" key="1">
    <citation type="submission" date="2019-06" db="EMBL/GenBank/DDBJ databases">
        <title>Sequencing the genomes of 1000 actinobacteria strains.</title>
        <authorList>
            <person name="Klenk H.-P."/>
        </authorList>
    </citation>
    <scope>NUCLEOTIDE SEQUENCE [LARGE SCALE GENOMIC DNA]</scope>
    <source>
        <strain evidence="1 2">DSM 46699</strain>
    </source>
</reference>
<dbReference type="Proteomes" id="UP000316184">
    <property type="component" value="Unassembled WGS sequence"/>
</dbReference>
<dbReference type="EMBL" id="VIWX01000003">
    <property type="protein sequence ID" value="TWF94393.1"/>
    <property type="molecule type" value="Genomic_DNA"/>
</dbReference>
<name>A0A561U4Y5_9PSEU</name>
<organism evidence="1 2">
    <name type="scientific">Saccharopolyspora dendranthemae</name>
    <dbReference type="NCBI Taxonomy" id="1181886"/>
    <lineage>
        <taxon>Bacteria</taxon>
        <taxon>Bacillati</taxon>
        <taxon>Actinomycetota</taxon>
        <taxon>Actinomycetes</taxon>
        <taxon>Pseudonocardiales</taxon>
        <taxon>Pseudonocardiaceae</taxon>
        <taxon>Saccharopolyspora</taxon>
    </lineage>
</organism>
<gene>
    <name evidence="1" type="ORF">FHU35_1397</name>
</gene>
<evidence type="ECO:0000313" key="2">
    <source>
        <dbReference type="Proteomes" id="UP000316184"/>
    </source>
</evidence>
<proteinExistence type="predicted"/>
<sequence>MANEGGDGWQGTRRRPATPQPIWVHLVQALPPQRGIGYGSTPLRVRAGGIDISATVPGVLLAWHQTCVGDWWALATFELTSRTGKPGLVVTQLVPAKAVMPRQEGTG</sequence>
<dbReference type="AlphaFoldDB" id="A0A561U4Y5"/>
<comment type="caution">
    <text evidence="1">The sequence shown here is derived from an EMBL/GenBank/DDBJ whole genome shotgun (WGS) entry which is preliminary data.</text>
</comment>
<evidence type="ECO:0000313" key="1">
    <source>
        <dbReference type="EMBL" id="TWF94393.1"/>
    </source>
</evidence>